<sequence length="128" mass="14478">MPTDTCDCPRDHYLTADGRCDNPPLWHDDPERLDRQRYSWCGCCMADCPDVHLEPEPMRVGPGSVVIAEEYVATLPEEKQRELRAAQERGELRIAPRAEFAPDPAKVVILPSALKHFEEYVALDGESD</sequence>
<organism evidence="1 2">
    <name type="scientific">Tsukamurella soli</name>
    <dbReference type="NCBI Taxonomy" id="644556"/>
    <lineage>
        <taxon>Bacteria</taxon>
        <taxon>Bacillati</taxon>
        <taxon>Actinomycetota</taxon>
        <taxon>Actinomycetes</taxon>
        <taxon>Mycobacteriales</taxon>
        <taxon>Tsukamurellaceae</taxon>
        <taxon>Tsukamurella</taxon>
    </lineage>
</organism>
<accession>A0ABP8KC27</accession>
<dbReference type="RefSeq" id="WP_345000473.1">
    <property type="nucleotide sequence ID" value="NZ_BAABFR010000112.1"/>
</dbReference>
<name>A0ABP8KC27_9ACTN</name>
<proteinExistence type="predicted"/>
<evidence type="ECO:0008006" key="3">
    <source>
        <dbReference type="Google" id="ProtNLM"/>
    </source>
</evidence>
<comment type="caution">
    <text evidence="1">The sequence shown here is derived from an EMBL/GenBank/DDBJ whole genome shotgun (WGS) entry which is preliminary data.</text>
</comment>
<evidence type="ECO:0000313" key="2">
    <source>
        <dbReference type="Proteomes" id="UP001500635"/>
    </source>
</evidence>
<dbReference type="EMBL" id="BAABFR010000112">
    <property type="protein sequence ID" value="GAA4403731.1"/>
    <property type="molecule type" value="Genomic_DNA"/>
</dbReference>
<keyword evidence="2" id="KW-1185">Reference proteome</keyword>
<evidence type="ECO:0000313" key="1">
    <source>
        <dbReference type="EMBL" id="GAA4403731.1"/>
    </source>
</evidence>
<dbReference type="Proteomes" id="UP001500635">
    <property type="component" value="Unassembled WGS sequence"/>
</dbReference>
<reference evidence="2" key="1">
    <citation type="journal article" date="2019" name="Int. J. Syst. Evol. Microbiol.">
        <title>The Global Catalogue of Microorganisms (GCM) 10K type strain sequencing project: providing services to taxonomists for standard genome sequencing and annotation.</title>
        <authorList>
            <consortium name="The Broad Institute Genomics Platform"/>
            <consortium name="The Broad Institute Genome Sequencing Center for Infectious Disease"/>
            <person name="Wu L."/>
            <person name="Ma J."/>
        </authorList>
    </citation>
    <scope>NUCLEOTIDE SEQUENCE [LARGE SCALE GENOMIC DNA]</scope>
    <source>
        <strain evidence="2">JCM 17688</strain>
    </source>
</reference>
<gene>
    <name evidence="1" type="ORF">GCM10023147_45540</name>
</gene>
<protein>
    <recommendedName>
        <fullName evidence="3">4Fe-4S ferredoxin-type domain-containing protein</fullName>
    </recommendedName>
</protein>